<organism evidence="2 3">
    <name type="scientific">Panicum miliaceum</name>
    <name type="common">Proso millet</name>
    <name type="synonym">Broomcorn millet</name>
    <dbReference type="NCBI Taxonomy" id="4540"/>
    <lineage>
        <taxon>Eukaryota</taxon>
        <taxon>Viridiplantae</taxon>
        <taxon>Streptophyta</taxon>
        <taxon>Embryophyta</taxon>
        <taxon>Tracheophyta</taxon>
        <taxon>Spermatophyta</taxon>
        <taxon>Magnoliopsida</taxon>
        <taxon>Liliopsida</taxon>
        <taxon>Poales</taxon>
        <taxon>Poaceae</taxon>
        <taxon>PACMAD clade</taxon>
        <taxon>Panicoideae</taxon>
        <taxon>Panicodae</taxon>
        <taxon>Paniceae</taxon>
        <taxon>Panicinae</taxon>
        <taxon>Panicum</taxon>
        <taxon>Panicum sect. Panicum</taxon>
    </lineage>
</organism>
<evidence type="ECO:0000313" key="2">
    <source>
        <dbReference type="EMBL" id="RLN12146.1"/>
    </source>
</evidence>
<dbReference type="EMBL" id="PQIB02000006">
    <property type="protein sequence ID" value="RLN12146.1"/>
    <property type="molecule type" value="Genomic_DNA"/>
</dbReference>
<proteinExistence type="predicted"/>
<dbReference type="Proteomes" id="UP000275267">
    <property type="component" value="Unassembled WGS sequence"/>
</dbReference>
<dbReference type="AlphaFoldDB" id="A0A3L6RYR0"/>
<accession>A0A3L6RYR0</accession>
<feature type="coiled-coil region" evidence="1">
    <location>
        <begin position="187"/>
        <end position="221"/>
    </location>
</feature>
<reference evidence="3" key="1">
    <citation type="journal article" date="2019" name="Nat. Commun.">
        <title>The genome of broomcorn millet.</title>
        <authorList>
            <person name="Zou C."/>
            <person name="Miki D."/>
            <person name="Li D."/>
            <person name="Tang Q."/>
            <person name="Xiao L."/>
            <person name="Rajput S."/>
            <person name="Deng P."/>
            <person name="Jia W."/>
            <person name="Huang R."/>
            <person name="Zhang M."/>
            <person name="Sun Y."/>
            <person name="Hu J."/>
            <person name="Fu X."/>
            <person name="Schnable P.S."/>
            <person name="Li F."/>
            <person name="Zhang H."/>
            <person name="Feng B."/>
            <person name="Zhu X."/>
            <person name="Liu R."/>
            <person name="Schnable J.C."/>
            <person name="Zhu J.-K."/>
            <person name="Zhang H."/>
        </authorList>
    </citation>
    <scope>NUCLEOTIDE SEQUENCE [LARGE SCALE GENOMIC DNA]</scope>
</reference>
<keyword evidence="1" id="KW-0175">Coiled coil</keyword>
<sequence length="328" mass="37730">MESVTHDPATFALHCRRGALRWLRLVLGEIGINPDYVKLLVRATEWHAYLCHTATLIVLPDLEILEFEGKMTHTTSTLDETAVQSAARKMMKILLTKSRRSTFDDTPFRLFPRTVSPDEDPGALDQEGLTVTRATGSYLADPDHLVESRGSLLRSTRGMLATGEHSASPPRGEPRMIHTRVHAQLSEEAHGQARIKAEEELQKTEKELRILRDEKVEWENKEKGYVTTINKLVDRVTDREAVCRSLQGEVDDLQDYANFRSYLESRNNAKDLKYHSECNKWNIAMLTHTAVFYRDKAARALQTWELSDTIRTEFKRVLPYKKRRILQQ</sequence>
<evidence type="ECO:0000313" key="3">
    <source>
        <dbReference type="Proteomes" id="UP000275267"/>
    </source>
</evidence>
<gene>
    <name evidence="2" type="ORF">C2845_PM09G14900</name>
</gene>
<evidence type="ECO:0000256" key="1">
    <source>
        <dbReference type="SAM" id="Coils"/>
    </source>
</evidence>
<comment type="caution">
    <text evidence="2">The sequence shown here is derived from an EMBL/GenBank/DDBJ whole genome shotgun (WGS) entry which is preliminary data.</text>
</comment>
<name>A0A3L6RYR0_PANMI</name>
<protein>
    <submittedName>
        <fullName evidence="2">Uncharacterized protein</fullName>
    </submittedName>
</protein>
<keyword evidence="3" id="KW-1185">Reference proteome</keyword>